<comment type="caution">
    <text evidence="1">The sequence shown here is derived from an EMBL/GenBank/DDBJ whole genome shotgun (WGS) entry which is preliminary data.</text>
</comment>
<gene>
    <name evidence="1" type="ORF">H4R26_000473</name>
</gene>
<accession>A0A9W8BHJ5</accession>
<keyword evidence="2" id="KW-1185">Reference proteome</keyword>
<sequence length="902" mass="99269">MGQCSRFNVSSVNGLPQDTLSSVLRDNELPELNSRQERLLAVSKRLSTLMQFEVEEVEAAVHATIRYIYYLNLVDECAHKKCDPLGDFRFEYRRWFVRSAYREEEIGLTMEVERSDAMDVNCQALEDHVTTLGEMDQHSKSLKFRISYDLARVYLAQSRFALALKKFSECQRIDPLKCAHDKFGLAVGRVKPSVDEYVTACTTIVQTLNGDGDSMAAAATPTGQLQNLYISGPQSARTLPALVSESDYMRALEHCVTNALPAVAKGVKASVGGCYLSWLSCVHPPLLQYCAKQPAVAASAIKAKLLAVADQWVATSAEAGSLDARQLKELNRQSEAMIEFIASSRPSLPDLNDLAAADATGENQCGESRRATIAEDQLQATQALGLDLTKVPLATVQLSGCYLSGLRLLEREMYRDAQRWFVHGLKTIEDFPEPPQQAAAPVMAQQAEKDKALKSALSAQVEVHEKLASVLYQIEQGTEVDDLAEDIDAIFDSQVPIRFEFLEHLVLVCLRQDNKAVFTRLVGTIATNQKLYQQLPEIHLTLLQIASHLVVARDILRGAGIDISREVGWCCPGSDSSSSCKLLSGEALERLQNSVCEIAALLLKIPLESRLSSAVNIRTIIGHAPQVGARSENEIERFCRMWGDSSYLLLLGSLLSEMLQRSIGSSVCGPPGMCELVAHVVSKQSGDEDMAVDDEGSGSIAATLPSIAATLFDSDLEEGRKNIQHMRDIAFIAFTCVARKAPGNACLWLYFSASTLGARMASPFLALFVEFLSLHTDAFTPNLLEACLDKGWFQHWLPELVRSLVDLQMSGAAAVLHQCAADVNYEAAISLVVQAFEKAEISQRIAEFFWDPNIIEYGQYLGRLPSSPLRIEFPVPSDELLSSKCLILSSFFLWLSGVFSSK</sequence>
<protein>
    <submittedName>
        <fullName evidence="1">Uncharacterized protein</fullName>
    </submittedName>
</protein>
<proteinExistence type="predicted"/>
<organism evidence="1 2">
    <name type="scientific">Coemansia thaxteri</name>
    <dbReference type="NCBI Taxonomy" id="2663907"/>
    <lineage>
        <taxon>Eukaryota</taxon>
        <taxon>Fungi</taxon>
        <taxon>Fungi incertae sedis</taxon>
        <taxon>Zoopagomycota</taxon>
        <taxon>Kickxellomycotina</taxon>
        <taxon>Kickxellomycetes</taxon>
        <taxon>Kickxellales</taxon>
        <taxon>Kickxellaceae</taxon>
        <taxon>Coemansia</taxon>
    </lineage>
</organism>
<reference evidence="1" key="1">
    <citation type="submission" date="2022-07" db="EMBL/GenBank/DDBJ databases">
        <title>Phylogenomic reconstructions and comparative analyses of Kickxellomycotina fungi.</title>
        <authorList>
            <person name="Reynolds N.K."/>
            <person name="Stajich J.E."/>
            <person name="Barry K."/>
            <person name="Grigoriev I.V."/>
            <person name="Crous P."/>
            <person name="Smith M.E."/>
        </authorList>
    </citation>
    <scope>NUCLEOTIDE SEQUENCE</scope>
    <source>
        <strain evidence="1">IMI 214461</strain>
    </source>
</reference>
<dbReference type="AlphaFoldDB" id="A0A9W8BHJ5"/>
<dbReference type="OrthoDB" id="5524833at2759"/>
<dbReference type="EMBL" id="JANBQF010000014">
    <property type="protein sequence ID" value="KAJ2007965.1"/>
    <property type="molecule type" value="Genomic_DNA"/>
</dbReference>
<dbReference type="Proteomes" id="UP001150907">
    <property type="component" value="Unassembled WGS sequence"/>
</dbReference>
<name>A0A9W8BHJ5_9FUNG</name>
<evidence type="ECO:0000313" key="2">
    <source>
        <dbReference type="Proteomes" id="UP001150907"/>
    </source>
</evidence>
<evidence type="ECO:0000313" key="1">
    <source>
        <dbReference type="EMBL" id="KAJ2007965.1"/>
    </source>
</evidence>